<dbReference type="PROSITE" id="PS51163">
    <property type="entry name" value="YRDC"/>
    <property type="match status" value="1"/>
</dbReference>
<dbReference type="InterPro" id="IPR006070">
    <property type="entry name" value="Sua5-like_dom"/>
</dbReference>
<evidence type="ECO:0000313" key="14">
    <source>
        <dbReference type="Proteomes" id="UP000289455"/>
    </source>
</evidence>
<comment type="catalytic activity">
    <reaction evidence="11">
        <text>L-threonine + hydrogencarbonate + ATP = L-threonylcarbamoyladenylate + diphosphate + H2O</text>
        <dbReference type="Rhea" id="RHEA:36407"/>
        <dbReference type="ChEBI" id="CHEBI:15377"/>
        <dbReference type="ChEBI" id="CHEBI:17544"/>
        <dbReference type="ChEBI" id="CHEBI:30616"/>
        <dbReference type="ChEBI" id="CHEBI:33019"/>
        <dbReference type="ChEBI" id="CHEBI:57926"/>
        <dbReference type="ChEBI" id="CHEBI:73682"/>
        <dbReference type="EC" id="2.7.7.87"/>
    </reaction>
</comment>
<dbReference type="PANTHER" id="PTHR17490:SF16">
    <property type="entry name" value="THREONYLCARBAMOYL-AMP SYNTHASE"/>
    <property type="match status" value="1"/>
</dbReference>
<dbReference type="EMBL" id="SDHY01000001">
    <property type="protein sequence ID" value="RXK52499.1"/>
    <property type="molecule type" value="Genomic_DNA"/>
</dbReference>
<accession>A0A4Q1C2V9</accession>
<reference evidence="13 14" key="1">
    <citation type="submission" date="2019-01" db="EMBL/GenBank/DDBJ databases">
        <title>Cytophagaceae bacterium strain CAR-16.</title>
        <authorList>
            <person name="Chen W.-M."/>
        </authorList>
    </citation>
    <scope>NUCLEOTIDE SEQUENCE [LARGE SCALE GENOMIC DNA]</scope>
    <source>
        <strain evidence="13 14">CAR-16</strain>
    </source>
</reference>
<comment type="similarity">
    <text evidence="2">Belongs to the SUA5 family.</text>
</comment>
<keyword evidence="9" id="KW-0067">ATP-binding</keyword>
<dbReference type="GO" id="GO:0005524">
    <property type="term" value="F:ATP binding"/>
    <property type="evidence" value="ECO:0007669"/>
    <property type="project" value="UniProtKB-KW"/>
</dbReference>
<evidence type="ECO:0000256" key="11">
    <source>
        <dbReference type="ARBA" id="ARBA00048366"/>
    </source>
</evidence>
<evidence type="ECO:0000313" key="13">
    <source>
        <dbReference type="EMBL" id="RXK52499.1"/>
    </source>
</evidence>
<evidence type="ECO:0000256" key="9">
    <source>
        <dbReference type="ARBA" id="ARBA00022840"/>
    </source>
</evidence>
<evidence type="ECO:0000259" key="12">
    <source>
        <dbReference type="PROSITE" id="PS51163"/>
    </source>
</evidence>
<dbReference type="OrthoDB" id="9814580at2"/>
<dbReference type="Pfam" id="PF01300">
    <property type="entry name" value="Sua5_yciO_yrdC"/>
    <property type="match status" value="1"/>
</dbReference>
<keyword evidence="7" id="KW-0548">Nucleotidyltransferase</keyword>
<gene>
    <name evidence="13" type="ORF">ESB04_02280</name>
</gene>
<dbReference type="Gene3D" id="3.90.870.10">
    <property type="entry name" value="DHBP synthase"/>
    <property type="match status" value="1"/>
</dbReference>
<keyword evidence="5" id="KW-0808">Transferase</keyword>
<protein>
    <recommendedName>
        <fullName evidence="10">L-threonylcarbamoyladenylate synthase</fullName>
        <ecNumber evidence="3">2.7.7.87</ecNumber>
    </recommendedName>
    <alternativeName>
        <fullName evidence="10">L-threonylcarbamoyladenylate synthase</fullName>
    </alternativeName>
</protein>
<keyword evidence="4" id="KW-0963">Cytoplasm</keyword>
<evidence type="ECO:0000256" key="10">
    <source>
        <dbReference type="ARBA" id="ARBA00029774"/>
    </source>
</evidence>
<dbReference type="SUPFAM" id="SSF55821">
    <property type="entry name" value="YrdC/RibB"/>
    <property type="match status" value="1"/>
</dbReference>
<evidence type="ECO:0000256" key="5">
    <source>
        <dbReference type="ARBA" id="ARBA00022679"/>
    </source>
</evidence>
<evidence type="ECO:0000256" key="3">
    <source>
        <dbReference type="ARBA" id="ARBA00012584"/>
    </source>
</evidence>
<evidence type="ECO:0000256" key="6">
    <source>
        <dbReference type="ARBA" id="ARBA00022694"/>
    </source>
</evidence>
<dbReference type="NCBIfam" id="TIGR00057">
    <property type="entry name" value="L-threonylcarbamoyladenylate synthase"/>
    <property type="match status" value="1"/>
</dbReference>
<dbReference type="InterPro" id="IPR050156">
    <property type="entry name" value="TC-AMP_synthase_SUA5"/>
</dbReference>
<evidence type="ECO:0000256" key="7">
    <source>
        <dbReference type="ARBA" id="ARBA00022695"/>
    </source>
</evidence>
<evidence type="ECO:0000256" key="2">
    <source>
        <dbReference type="ARBA" id="ARBA00007663"/>
    </source>
</evidence>
<dbReference type="GO" id="GO:0005737">
    <property type="term" value="C:cytoplasm"/>
    <property type="evidence" value="ECO:0007669"/>
    <property type="project" value="UniProtKB-SubCell"/>
</dbReference>
<comment type="caution">
    <text evidence="13">The sequence shown here is derived from an EMBL/GenBank/DDBJ whole genome shotgun (WGS) entry which is preliminary data.</text>
</comment>
<dbReference type="EC" id="2.7.7.87" evidence="3"/>
<dbReference type="RefSeq" id="WP_129025830.1">
    <property type="nucleotide sequence ID" value="NZ_SDHY01000001.1"/>
</dbReference>
<dbReference type="GO" id="GO:0008033">
    <property type="term" value="P:tRNA processing"/>
    <property type="evidence" value="ECO:0007669"/>
    <property type="project" value="UniProtKB-KW"/>
</dbReference>
<comment type="subcellular location">
    <subcellularLocation>
        <location evidence="1">Cytoplasm</location>
    </subcellularLocation>
</comment>
<keyword evidence="14" id="KW-1185">Reference proteome</keyword>
<dbReference type="GO" id="GO:0061710">
    <property type="term" value="F:L-threonylcarbamoyladenylate synthase"/>
    <property type="evidence" value="ECO:0007669"/>
    <property type="project" value="UniProtKB-EC"/>
</dbReference>
<keyword evidence="6" id="KW-0819">tRNA processing</keyword>
<dbReference type="Proteomes" id="UP000289455">
    <property type="component" value="Unassembled WGS sequence"/>
</dbReference>
<dbReference type="InterPro" id="IPR017945">
    <property type="entry name" value="DHBP_synth_RibB-like_a/b_dom"/>
</dbReference>
<evidence type="ECO:0000256" key="8">
    <source>
        <dbReference type="ARBA" id="ARBA00022741"/>
    </source>
</evidence>
<proteinExistence type="inferred from homology"/>
<dbReference type="PANTHER" id="PTHR17490">
    <property type="entry name" value="SUA5"/>
    <property type="match status" value="1"/>
</dbReference>
<name>A0A4Q1C2V9_9BACT</name>
<sequence length="188" mass="21004">MIQSIYDEAIKSLKSSGVILYPSDTIWGLGCDARMDGAIEKLFNIKQRPENKGLILLISKIEQLNEYVEQVPDIAWDLVDFAEDPLTVIYPKGKNVSQHVLGPEGSIAIRLVKDDFCKGLVYRYQRAIVSTSANISGEDSPERFEDISIKIKEGVDYILQNPNPSKVKAKASKIVKLGLNGDYSMIRK</sequence>
<dbReference type="AlphaFoldDB" id="A0A4Q1C2V9"/>
<dbReference type="GO" id="GO:0003725">
    <property type="term" value="F:double-stranded RNA binding"/>
    <property type="evidence" value="ECO:0007669"/>
    <property type="project" value="InterPro"/>
</dbReference>
<dbReference type="GO" id="GO:0000049">
    <property type="term" value="F:tRNA binding"/>
    <property type="evidence" value="ECO:0007669"/>
    <property type="project" value="TreeGrafter"/>
</dbReference>
<evidence type="ECO:0000256" key="1">
    <source>
        <dbReference type="ARBA" id="ARBA00004496"/>
    </source>
</evidence>
<evidence type="ECO:0000256" key="4">
    <source>
        <dbReference type="ARBA" id="ARBA00022490"/>
    </source>
</evidence>
<keyword evidence="8" id="KW-0547">Nucleotide-binding</keyword>
<dbReference type="GO" id="GO:0006450">
    <property type="term" value="P:regulation of translational fidelity"/>
    <property type="evidence" value="ECO:0007669"/>
    <property type="project" value="TreeGrafter"/>
</dbReference>
<organism evidence="13 14">
    <name type="scientific">Aquirufa rosea</name>
    <dbReference type="NCBI Taxonomy" id="2509241"/>
    <lineage>
        <taxon>Bacteria</taxon>
        <taxon>Pseudomonadati</taxon>
        <taxon>Bacteroidota</taxon>
        <taxon>Cytophagia</taxon>
        <taxon>Cytophagales</taxon>
        <taxon>Flectobacillaceae</taxon>
        <taxon>Aquirufa</taxon>
    </lineage>
</organism>
<feature type="domain" description="YrdC-like" evidence="12">
    <location>
        <begin position="3"/>
        <end position="188"/>
    </location>
</feature>